<dbReference type="Proteomes" id="UP000546126">
    <property type="component" value="Unassembled WGS sequence"/>
</dbReference>
<proteinExistence type="predicted"/>
<gene>
    <name evidence="1" type="ORF">HT134_39330</name>
</gene>
<dbReference type="RefSeq" id="WP_175605576.1">
    <property type="nucleotide sequence ID" value="NZ_JABWGO010000014.1"/>
</dbReference>
<evidence type="ECO:0000313" key="2">
    <source>
        <dbReference type="Proteomes" id="UP000546126"/>
    </source>
</evidence>
<dbReference type="Gene3D" id="3.20.20.370">
    <property type="entry name" value="Glycoside hydrolase/deacetylase"/>
    <property type="match status" value="1"/>
</dbReference>
<dbReference type="SUPFAM" id="SSF88713">
    <property type="entry name" value="Glycoside hydrolase/deacetylase"/>
    <property type="match status" value="1"/>
</dbReference>
<evidence type="ECO:0000313" key="1">
    <source>
        <dbReference type="EMBL" id="NUW46125.1"/>
    </source>
</evidence>
<keyword evidence="2" id="KW-1185">Reference proteome</keyword>
<reference evidence="1 2" key="1">
    <citation type="submission" date="2020-06" db="EMBL/GenBank/DDBJ databases">
        <authorList>
            <person name="Chanama M."/>
        </authorList>
    </citation>
    <scope>NUCLEOTIDE SEQUENCE [LARGE SCALE GENOMIC DNA]</scope>
    <source>
        <strain evidence="1 2">TBRC6557</strain>
    </source>
</reference>
<sequence>MRELPSGLSEWAVHPSVATRQTRAIAGGRLVRRTDHDLLISPAAHDLVRRHDITLIDYRVVQHAWSRPRHDAL</sequence>
<dbReference type="EMBL" id="JABWGO010000014">
    <property type="protein sequence ID" value="NUW46125.1"/>
    <property type="molecule type" value="Genomic_DNA"/>
</dbReference>
<name>A0A7Y6IXT6_9ACTN</name>
<protein>
    <submittedName>
        <fullName evidence="1">Uncharacterized protein</fullName>
    </submittedName>
</protein>
<dbReference type="InterPro" id="IPR011330">
    <property type="entry name" value="Glyco_hydro/deAcase_b/a-brl"/>
</dbReference>
<accession>A0A7Y6IXT6</accession>
<dbReference type="AlphaFoldDB" id="A0A7Y6IXT6"/>
<comment type="caution">
    <text evidence="1">The sequence shown here is derived from an EMBL/GenBank/DDBJ whole genome shotgun (WGS) entry which is preliminary data.</text>
</comment>
<dbReference type="GO" id="GO:0005975">
    <property type="term" value="P:carbohydrate metabolic process"/>
    <property type="evidence" value="ECO:0007669"/>
    <property type="project" value="InterPro"/>
</dbReference>
<organism evidence="1 2">
    <name type="scientific">Nonomuraea rhodomycinica</name>
    <dbReference type="NCBI Taxonomy" id="1712872"/>
    <lineage>
        <taxon>Bacteria</taxon>
        <taxon>Bacillati</taxon>
        <taxon>Actinomycetota</taxon>
        <taxon>Actinomycetes</taxon>
        <taxon>Streptosporangiales</taxon>
        <taxon>Streptosporangiaceae</taxon>
        <taxon>Nonomuraea</taxon>
    </lineage>
</organism>